<name>A0ABW7FZ32_9BURK</name>
<dbReference type="InterPro" id="IPR058163">
    <property type="entry name" value="LysR-type_TF_proteobact-type"/>
</dbReference>
<dbReference type="InterPro" id="IPR036390">
    <property type="entry name" value="WH_DNA-bd_sf"/>
</dbReference>
<dbReference type="RefSeq" id="WP_394462906.1">
    <property type="nucleotide sequence ID" value="NZ_JBIGHZ010000006.1"/>
</dbReference>
<evidence type="ECO:0000259" key="5">
    <source>
        <dbReference type="PROSITE" id="PS50931"/>
    </source>
</evidence>
<evidence type="ECO:0000256" key="1">
    <source>
        <dbReference type="ARBA" id="ARBA00009437"/>
    </source>
</evidence>
<dbReference type="EMBL" id="JBIGHZ010000006">
    <property type="protein sequence ID" value="MFG6449562.1"/>
    <property type="molecule type" value="Genomic_DNA"/>
</dbReference>
<protein>
    <submittedName>
        <fullName evidence="6">LysR family transcriptional regulator</fullName>
    </submittedName>
</protein>
<dbReference type="CDD" id="cd08422">
    <property type="entry name" value="PBP2_CrgA_like"/>
    <property type="match status" value="1"/>
</dbReference>
<dbReference type="Gene3D" id="3.40.190.290">
    <property type="match status" value="1"/>
</dbReference>
<feature type="domain" description="HTH lysR-type" evidence="5">
    <location>
        <begin position="3"/>
        <end position="60"/>
    </location>
</feature>
<dbReference type="SUPFAM" id="SSF53850">
    <property type="entry name" value="Periplasmic binding protein-like II"/>
    <property type="match status" value="1"/>
</dbReference>
<evidence type="ECO:0000256" key="4">
    <source>
        <dbReference type="ARBA" id="ARBA00023163"/>
    </source>
</evidence>
<dbReference type="Pfam" id="PF00126">
    <property type="entry name" value="HTH_1"/>
    <property type="match status" value="1"/>
</dbReference>
<dbReference type="PANTHER" id="PTHR30537:SF5">
    <property type="entry name" value="HTH-TYPE TRANSCRIPTIONAL ACTIVATOR TTDR-RELATED"/>
    <property type="match status" value="1"/>
</dbReference>
<keyword evidence="4" id="KW-0804">Transcription</keyword>
<evidence type="ECO:0000313" key="6">
    <source>
        <dbReference type="EMBL" id="MFG6449562.1"/>
    </source>
</evidence>
<comment type="caution">
    <text evidence="6">The sequence shown here is derived from an EMBL/GenBank/DDBJ whole genome shotgun (WGS) entry which is preliminary data.</text>
</comment>
<organism evidence="6 7">
    <name type="scientific">Roseateles rivi</name>
    <dbReference type="NCBI Taxonomy" id="3299028"/>
    <lineage>
        <taxon>Bacteria</taxon>
        <taxon>Pseudomonadati</taxon>
        <taxon>Pseudomonadota</taxon>
        <taxon>Betaproteobacteria</taxon>
        <taxon>Burkholderiales</taxon>
        <taxon>Sphaerotilaceae</taxon>
        <taxon>Roseateles</taxon>
    </lineage>
</organism>
<keyword evidence="2" id="KW-0805">Transcription regulation</keyword>
<proteinExistence type="inferred from homology"/>
<dbReference type="InterPro" id="IPR005119">
    <property type="entry name" value="LysR_subst-bd"/>
</dbReference>
<keyword evidence="3" id="KW-0238">DNA-binding</keyword>
<dbReference type="PANTHER" id="PTHR30537">
    <property type="entry name" value="HTH-TYPE TRANSCRIPTIONAL REGULATOR"/>
    <property type="match status" value="1"/>
</dbReference>
<comment type="similarity">
    <text evidence="1">Belongs to the LysR transcriptional regulatory family.</text>
</comment>
<dbReference type="Proteomes" id="UP001606099">
    <property type="component" value="Unassembled WGS sequence"/>
</dbReference>
<dbReference type="InterPro" id="IPR000847">
    <property type="entry name" value="LysR_HTH_N"/>
</dbReference>
<dbReference type="Gene3D" id="1.10.10.10">
    <property type="entry name" value="Winged helix-like DNA-binding domain superfamily/Winged helix DNA-binding domain"/>
    <property type="match status" value="1"/>
</dbReference>
<dbReference type="Pfam" id="PF03466">
    <property type="entry name" value="LysR_substrate"/>
    <property type="match status" value="1"/>
</dbReference>
<sequence>MRPLLNDIALFVEVVTAGNFTQAAERLKMPASTLSRRIAALESHIGFKLLNRTTRRVEPTAEGLTYFQRCQSLVEEAHLAHEEIASHRSTVTGTLRVASTGDFANLYLAACLGRYLQAYPRVSVALSLSSRVEDLLAHQLDLAIRLGPLSDSALIAHPLGVFQPGLYASPQLLQERAPLHEPRDLAQWPCIRLSESEAASTWKFAQAGGSPGREQTVRVSGRLVAGGPQLATQLTAQGMGVGLLDQRLAQPLVAGGQLVPLLAGWRAAAVPVHAITLSRLMPARVRQFIDLLKQELNERPDA</sequence>
<gene>
    <name evidence="6" type="ORF">ACG0Z6_15150</name>
</gene>
<evidence type="ECO:0000256" key="2">
    <source>
        <dbReference type="ARBA" id="ARBA00023015"/>
    </source>
</evidence>
<evidence type="ECO:0000313" key="7">
    <source>
        <dbReference type="Proteomes" id="UP001606099"/>
    </source>
</evidence>
<evidence type="ECO:0000256" key="3">
    <source>
        <dbReference type="ARBA" id="ARBA00023125"/>
    </source>
</evidence>
<accession>A0ABW7FZ32</accession>
<reference evidence="6 7" key="1">
    <citation type="submission" date="2024-08" db="EMBL/GenBank/DDBJ databases">
        <authorList>
            <person name="Lu H."/>
        </authorList>
    </citation>
    <scope>NUCLEOTIDE SEQUENCE [LARGE SCALE GENOMIC DNA]</scope>
    <source>
        <strain evidence="6 7">BYS180W</strain>
    </source>
</reference>
<dbReference type="PROSITE" id="PS50931">
    <property type="entry name" value="HTH_LYSR"/>
    <property type="match status" value="1"/>
</dbReference>
<dbReference type="InterPro" id="IPR036388">
    <property type="entry name" value="WH-like_DNA-bd_sf"/>
</dbReference>
<dbReference type="SUPFAM" id="SSF46785">
    <property type="entry name" value="Winged helix' DNA-binding domain"/>
    <property type="match status" value="1"/>
</dbReference>
<keyword evidence="7" id="KW-1185">Reference proteome</keyword>